<comment type="caution">
    <text evidence="2">The sequence shown here is derived from an EMBL/GenBank/DDBJ whole genome shotgun (WGS) entry which is preliminary data.</text>
</comment>
<dbReference type="InterPro" id="IPR011990">
    <property type="entry name" value="TPR-like_helical_dom_sf"/>
</dbReference>
<sequence>MSDGLWKVITEGTPAEGYSQEQAIAGLITLLKLSPANAQRLLQGREVVVKKDISKATASVYQQKLYSAGVNVRIQRHDALDSPVNSTAAERNKDKPKKLTLSHSDDHSTEDYNNKFCPKCSKPRANGNECPHCGIFYTKYIEGQAKQNDIAEQALRQEEQNRRPKVEHPPLPWFRIGTGIAIVAAILLSRLSYFNPPDFSLIGQSAKAQAAAWAMHNNIESHHREADTVKEHLADKDFIGLEQIIADIEQTVQVDITKEWSYYAIYNNIINSIESETLLDEWVAATGSSYAYAARGIWYTSKGADVRGTCFARCVTEAQFVEHARLTKIGLKDLRLSLDQNAKLLPVYLYLITASSARGVRIDLKSTLDQSIEQYPANYYIRDYYLDKLKPRWGGSHAKMERFAEEQQEYFEYNPRLYTLLGESYADQAWYAKSNDACPTAIKLLRKAIGYGITSHWADSMAWCLAETGQTLEALDFAKLALNISESEKRQDMVTMLEQRAQIPVLQQLLSYL</sequence>
<organism evidence="2 3">
    <name type="scientific">Sinobacterium caligoides</name>
    <dbReference type="NCBI Taxonomy" id="933926"/>
    <lineage>
        <taxon>Bacteria</taxon>
        <taxon>Pseudomonadati</taxon>
        <taxon>Pseudomonadota</taxon>
        <taxon>Gammaproteobacteria</taxon>
        <taxon>Cellvibrionales</taxon>
        <taxon>Spongiibacteraceae</taxon>
        <taxon>Sinobacterium</taxon>
    </lineage>
</organism>
<evidence type="ECO:0000256" key="1">
    <source>
        <dbReference type="SAM" id="MobiDB-lite"/>
    </source>
</evidence>
<dbReference type="OrthoDB" id="9801221at2"/>
<reference evidence="2 3" key="1">
    <citation type="submission" date="2018-11" db="EMBL/GenBank/DDBJ databases">
        <title>Genomic Encyclopedia of Type Strains, Phase IV (KMG-IV): sequencing the most valuable type-strain genomes for metagenomic binning, comparative biology and taxonomic classification.</title>
        <authorList>
            <person name="Goeker M."/>
        </authorList>
    </citation>
    <scope>NUCLEOTIDE SEQUENCE [LARGE SCALE GENOMIC DNA]</scope>
    <source>
        <strain evidence="2 3">DSM 100316</strain>
    </source>
</reference>
<accession>A0A3N2DXU2</accession>
<dbReference type="AlphaFoldDB" id="A0A3N2DXU2"/>
<proteinExistence type="predicted"/>
<dbReference type="EMBL" id="RKHR01000003">
    <property type="protein sequence ID" value="ROS04614.1"/>
    <property type="molecule type" value="Genomic_DNA"/>
</dbReference>
<dbReference type="RefSeq" id="WP_123710604.1">
    <property type="nucleotide sequence ID" value="NZ_RKHR01000003.1"/>
</dbReference>
<feature type="region of interest" description="Disordered" evidence="1">
    <location>
        <begin position="79"/>
        <end position="113"/>
    </location>
</feature>
<gene>
    <name evidence="2" type="ORF">EDC56_0120</name>
</gene>
<feature type="compositionally biased region" description="Basic and acidic residues" evidence="1">
    <location>
        <begin position="103"/>
        <end position="113"/>
    </location>
</feature>
<name>A0A3N2DXU2_9GAMM</name>
<evidence type="ECO:0000313" key="2">
    <source>
        <dbReference type="EMBL" id="ROS04614.1"/>
    </source>
</evidence>
<keyword evidence="3" id="KW-1185">Reference proteome</keyword>
<protein>
    <submittedName>
        <fullName evidence="2">Uncharacterized protein</fullName>
    </submittedName>
</protein>
<dbReference type="Proteomes" id="UP000275394">
    <property type="component" value="Unassembled WGS sequence"/>
</dbReference>
<dbReference type="SUPFAM" id="SSF48452">
    <property type="entry name" value="TPR-like"/>
    <property type="match status" value="1"/>
</dbReference>
<evidence type="ECO:0000313" key="3">
    <source>
        <dbReference type="Proteomes" id="UP000275394"/>
    </source>
</evidence>